<protein>
    <submittedName>
        <fullName evidence="2">Uncharacterized protein</fullName>
    </submittedName>
</protein>
<evidence type="ECO:0000256" key="1">
    <source>
        <dbReference type="SAM" id="MobiDB-lite"/>
    </source>
</evidence>
<name>A0AAE0JWC9_9PEZI</name>
<dbReference type="EMBL" id="JAULSN010000008">
    <property type="protein sequence ID" value="KAK3365528.1"/>
    <property type="molecule type" value="Genomic_DNA"/>
</dbReference>
<reference evidence="2" key="1">
    <citation type="journal article" date="2023" name="Mol. Phylogenet. Evol.">
        <title>Genome-scale phylogeny and comparative genomics of the fungal order Sordariales.</title>
        <authorList>
            <person name="Hensen N."/>
            <person name="Bonometti L."/>
            <person name="Westerberg I."/>
            <person name="Brannstrom I.O."/>
            <person name="Guillou S."/>
            <person name="Cros-Aarteil S."/>
            <person name="Calhoun S."/>
            <person name="Haridas S."/>
            <person name="Kuo A."/>
            <person name="Mondo S."/>
            <person name="Pangilinan J."/>
            <person name="Riley R."/>
            <person name="LaButti K."/>
            <person name="Andreopoulos B."/>
            <person name="Lipzen A."/>
            <person name="Chen C."/>
            <person name="Yan M."/>
            <person name="Daum C."/>
            <person name="Ng V."/>
            <person name="Clum A."/>
            <person name="Steindorff A."/>
            <person name="Ohm R.A."/>
            <person name="Martin F."/>
            <person name="Silar P."/>
            <person name="Natvig D.O."/>
            <person name="Lalanne C."/>
            <person name="Gautier V."/>
            <person name="Ament-Velasquez S.L."/>
            <person name="Kruys A."/>
            <person name="Hutchinson M.I."/>
            <person name="Powell A.J."/>
            <person name="Barry K."/>
            <person name="Miller A.N."/>
            <person name="Grigoriev I.V."/>
            <person name="Debuchy R."/>
            <person name="Gladieux P."/>
            <person name="Hiltunen Thoren M."/>
            <person name="Johannesson H."/>
        </authorList>
    </citation>
    <scope>NUCLEOTIDE SEQUENCE</scope>
    <source>
        <strain evidence="2">CBS 958.72</strain>
    </source>
</reference>
<organism evidence="2 3">
    <name type="scientific">Lasiosphaeria ovina</name>
    <dbReference type="NCBI Taxonomy" id="92902"/>
    <lineage>
        <taxon>Eukaryota</taxon>
        <taxon>Fungi</taxon>
        <taxon>Dikarya</taxon>
        <taxon>Ascomycota</taxon>
        <taxon>Pezizomycotina</taxon>
        <taxon>Sordariomycetes</taxon>
        <taxon>Sordariomycetidae</taxon>
        <taxon>Sordariales</taxon>
        <taxon>Lasiosphaeriaceae</taxon>
        <taxon>Lasiosphaeria</taxon>
    </lineage>
</organism>
<feature type="region of interest" description="Disordered" evidence="1">
    <location>
        <begin position="18"/>
        <end position="37"/>
    </location>
</feature>
<evidence type="ECO:0000313" key="3">
    <source>
        <dbReference type="Proteomes" id="UP001287356"/>
    </source>
</evidence>
<dbReference type="Proteomes" id="UP001287356">
    <property type="component" value="Unassembled WGS sequence"/>
</dbReference>
<dbReference type="InterPro" id="IPR027796">
    <property type="entry name" value="OTT_1508_deam-like"/>
</dbReference>
<dbReference type="Pfam" id="PF14441">
    <property type="entry name" value="OTT_1508_deam"/>
    <property type="match status" value="1"/>
</dbReference>
<accession>A0AAE0JWC9</accession>
<comment type="caution">
    <text evidence="2">The sequence shown here is derived from an EMBL/GenBank/DDBJ whole genome shotgun (WGS) entry which is preliminary data.</text>
</comment>
<dbReference type="PANTHER" id="PTHR42037">
    <property type="match status" value="1"/>
</dbReference>
<proteinExistence type="predicted"/>
<gene>
    <name evidence="2" type="ORF">B0T24DRAFT_391988</name>
</gene>
<reference evidence="2" key="2">
    <citation type="submission" date="2023-06" db="EMBL/GenBank/DDBJ databases">
        <authorList>
            <consortium name="Lawrence Berkeley National Laboratory"/>
            <person name="Haridas S."/>
            <person name="Hensen N."/>
            <person name="Bonometti L."/>
            <person name="Westerberg I."/>
            <person name="Brannstrom I.O."/>
            <person name="Guillou S."/>
            <person name="Cros-Aarteil S."/>
            <person name="Calhoun S."/>
            <person name="Kuo A."/>
            <person name="Mondo S."/>
            <person name="Pangilinan J."/>
            <person name="Riley R."/>
            <person name="Labutti K."/>
            <person name="Andreopoulos B."/>
            <person name="Lipzen A."/>
            <person name="Chen C."/>
            <person name="Yanf M."/>
            <person name="Daum C."/>
            <person name="Ng V."/>
            <person name="Clum A."/>
            <person name="Steindorff A."/>
            <person name="Ohm R."/>
            <person name="Martin F."/>
            <person name="Silar P."/>
            <person name="Natvig D."/>
            <person name="Lalanne C."/>
            <person name="Gautier V."/>
            <person name="Ament-Velasquez S.L."/>
            <person name="Kruys A."/>
            <person name="Hutchinson M.I."/>
            <person name="Powell A.J."/>
            <person name="Barry K."/>
            <person name="Miller A.N."/>
            <person name="Grigoriev I.V."/>
            <person name="Debuchy R."/>
            <person name="Gladieux P."/>
            <person name="Thoren M.H."/>
            <person name="Johannesson H."/>
        </authorList>
    </citation>
    <scope>NUCLEOTIDE SEQUENCE</scope>
    <source>
        <strain evidence="2">CBS 958.72</strain>
    </source>
</reference>
<dbReference type="PANTHER" id="PTHR42037:SF1">
    <property type="match status" value="1"/>
</dbReference>
<evidence type="ECO:0000313" key="2">
    <source>
        <dbReference type="EMBL" id="KAK3365528.1"/>
    </source>
</evidence>
<sequence>MTHFNSIFLTRRPKPFYPLKADRRSSGKRGSGDLITRGMGLQDFPGTAVLLDKTQQTNLRKLFFPPLILLECLNEICPRGPSRKASDAPPNPNQSPEEMFQTLVNKLAQVCDFEPKGNTVTALAVIRDNGRICYIFASNRRSKVPLKNCREGLTAVLNILKVNIEANMRDSDEVMENRLLNEILFWNNVRVRAYLTSLTKELQTCIKRCNTGDLEGRSASEALQRLESLLPDVTSGQKSDRYIGSTIQCIKAIQESKRSPLQRYIEARAVEDDNMVKGGCWATLQHSAGRLLSYQYAAQTLVHAHHIWADTELFRDFEVQSVRSGGSYPAEALKLLPESAEAIINRAPGYTPAETNAHRQHAADLQRYDLDAKLEEKWAYKLDPVIHAEMLLHDWLARTEGGTQPYRFFNNWQYIGTSKPTCRLCQEYFNIIATPVRVRAGHPNTYTNWRLPDMWVDGKSNSSASAELERKSWCEIQGKMKRRVYADLVCVLEEKVSDKKPNDSNTYTERITGIGGGVNQLANWLAGVQLR</sequence>
<dbReference type="AlphaFoldDB" id="A0AAE0JWC9"/>
<keyword evidence="3" id="KW-1185">Reference proteome</keyword>